<dbReference type="OrthoDB" id="799697at2"/>
<accession>A0A372NP72</accession>
<gene>
    <name evidence="2" type="ORF">D0C36_17485</name>
</gene>
<organism evidence="2 3">
    <name type="scientific">Mucilaginibacter conchicola</name>
    <dbReference type="NCBI Taxonomy" id="2303333"/>
    <lineage>
        <taxon>Bacteria</taxon>
        <taxon>Pseudomonadati</taxon>
        <taxon>Bacteroidota</taxon>
        <taxon>Sphingobacteriia</taxon>
        <taxon>Sphingobacteriales</taxon>
        <taxon>Sphingobacteriaceae</taxon>
        <taxon>Mucilaginibacter</taxon>
    </lineage>
</organism>
<dbReference type="EMBL" id="QWDC01000003">
    <property type="protein sequence ID" value="RFZ90749.1"/>
    <property type="molecule type" value="Genomic_DNA"/>
</dbReference>
<keyword evidence="3" id="KW-1185">Reference proteome</keyword>
<comment type="caution">
    <text evidence="2">The sequence shown here is derived from an EMBL/GenBank/DDBJ whole genome shotgun (WGS) entry which is preliminary data.</text>
</comment>
<dbReference type="Proteomes" id="UP000264217">
    <property type="component" value="Unassembled WGS sequence"/>
</dbReference>
<feature type="transmembrane region" description="Helical" evidence="1">
    <location>
        <begin position="230"/>
        <end position="246"/>
    </location>
</feature>
<dbReference type="AlphaFoldDB" id="A0A372NP72"/>
<keyword evidence="1" id="KW-0472">Membrane</keyword>
<protein>
    <submittedName>
        <fullName evidence="2">Uncharacterized protein</fullName>
    </submittedName>
</protein>
<proteinExistence type="predicted"/>
<keyword evidence="1" id="KW-1133">Transmembrane helix</keyword>
<name>A0A372NP72_9SPHI</name>
<dbReference type="RefSeq" id="WP_117392954.1">
    <property type="nucleotide sequence ID" value="NZ_QWDC01000003.1"/>
</dbReference>
<feature type="transmembrane region" description="Helical" evidence="1">
    <location>
        <begin position="199"/>
        <end position="218"/>
    </location>
</feature>
<evidence type="ECO:0000313" key="3">
    <source>
        <dbReference type="Proteomes" id="UP000264217"/>
    </source>
</evidence>
<sequence>MQTALSPYNLLLQTYRDGLAIGLFSKDEVVAWADELIIKSDEPDHSLIEISLSTDKNQLISVLNEITNTTADEDNDIATRALLGVIYKRYKADEVDIRVILDSIEMLPCYKLSDYEKYQAFLLEDHEFTYGPEQQVNLRLDIIRFLEPYQSLSLDKYQYWQQINNELIAEMAYKETQQCIHQPYKLVMASPKKVAIKKISFVFILVSLVILTFGVLLLTGNLTNSDGTPLYTPGALLIWMAITVYRQSTGKE</sequence>
<reference evidence="2 3" key="1">
    <citation type="submission" date="2018-08" db="EMBL/GenBank/DDBJ databases">
        <title>Mucilaginibacter sp. MYSH2.</title>
        <authorList>
            <person name="Seo T."/>
        </authorList>
    </citation>
    <scope>NUCLEOTIDE SEQUENCE [LARGE SCALE GENOMIC DNA]</scope>
    <source>
        <strain evidence="2 3">MYSH2</strain>
    </source>
</reference>
<evidence type="ECO:0000256" key="1">
    <source>
        <dbReference type="SAM" id="Phobius"/>
    </source>
</evidence>
<keyword evidence="1" id="KW-0812">Transmembrane</keyword>
<evidence type="ECO:0000313" key="2">
    <source>
        <dbReference type="EMBL" id="RFZ90749.1"/>
    </source>
</evidence>